<sequence>MSQIIRAVKTDIRLGSESVDAYKLENHRFEKRLGVTGISEALGYSKQWFHTFTNRPSKRLKVLQDEGFTGSQIEVRVPRPTGSGASIAKTVSLRDFTKLVAYEALNKRNSKAIILLVAFAEAGIERVVENAFDGVSLDWFTEKIIHYSQWTYEDLMEALSYNRDDLRELYSGFDCFPPS</sequence>
<evidence type="ECO:0000313" key="2">
    <source>
        <dbReference type="Proteomes" id="UP001301728"/>
    </source>
</evidence>
<dbReference type="EMBL" id="JAYGHT010000132">
    <property type="protein sequence ID" value="MEA5521379.1"/>
    <property type="molecule type" value="Genomic_DNA"/>
</dbReference>
<proteinExistence type="predicted"/>
<name>A0ABU5U2F7_9CYAN</name>
<accession>A0ABU5U2F7</accession>
<evidence type="ECO:0000313" key="1">
    <source>
        <dbReference type="EMBL" id="MEA5521379.1"/>
    </source>
</evidence>
<comment type="caution">
    <text evidence="1">The sequence shown here is derived from an EMBL/GenBank/DDBJ whole genome shotgun (WGS) entry which is preliminary data.</text>
</comment>
<dbReference type="RefSeq" id="WP_323306946.1">
    <property type="nucleotide sequence ID" value="NZ_JAYGHT010000132.1"/>
</dbReference>
<protein>
    <submittedName>
        <fullName evidence="1">Uncharacterized protein</fullName>
    </submittedName>
</protein>
<keyword evidence="2" id="KW-1185">Reference proteome</keyword>
<reference evidence="1 2" key="1">
    <citation type="submission" date="2023-12" db="EMBL/GenBank/DDBJ databases">
        <title>Baltic Sea Cyanobacteria.</title>
        <authorList>
            <person name="Delbaje E."/>
            <person name="Fewer D.P."/>
            <person name="Shishido T.K."/>
        </authorList>
    </citation>
    <scope>NUCLEOTIDE SEQUENCE [LARGE SCALE GENOMIC DNA]</scope>
    <source>
        <strain evidence="1 2">CCNP 1315</strain>
    </source>
</reference>
<dbReference type="Proteomes" id="UP001301728">
    <property type="component" value="Unassembled WGS sequence"/>
</dbReference>
<gene>
    <name evidence="1" type="ORF">VB854_20790</name>
</gene>
<organism evidence="1 2">
    <name type="scientific">Limnoraphis robusta CCNP1315</name>
    <dbReference type="NCBI Taxonomy" id="3110306"/>
    <lineage>
        <taxon>Bacteria</taxon>
        <taxon>Bacillati</taxon>
        <taxon>Cyanobacteriota</taxon>
        <taxon>Cyanophyceae</taxon>
        <taxon>Oscillatoriophycideae</taxon>
        <taxon>Oscillatoriales</taxon>
        <taxon>Sirenicapillariaceae</taxon>
        <taxon>Limnoraphis</taxon>
    </lineage>
</organism>